<dbReference type="RefSeq" id="WP_345304496.1">
    <property type="nucleotide sequence ID" value="NZ_BAABJE010000018.1"/>
</dbReference>
<keyword evidence="1" id="KW-1133">Transmembrane helix</keyword>
<protein>
    <submittedName>
        <fullName evidence="2">Uncharacterized protein</fullName>
    </submittedName>
</protein>
<keyword evidence="1" id="KW-0472">Membrane</keyword>
<dbReference type="Proteomes" id="UP001499959">
    <property type="component" value="Unassembled WGS sequence"/>
</dbReference>
<accession>A0ABP9C5J6</accession>
<keyword evidence="3" id="KW-1185">Reference proteome</keyword>
<proteinExistence type="predicted"/>
<organism evidence="2 3">
    <name type="scientific">Lysobacter hankyongensis</name>
    <dbReference type="NCBI Taxonomy" id="1176535"/>
    <lineage>
        <taxon>Bacteria</taxon>
        <taxon>Pseudomonadati</taxon>
        <taxon>Pseudomonadota</taxon>
        <taxon>Gammaproteobacteria</taxon>
        <taxon>Lysobacterales</taxon>
        <taxon>Lysobacteraceae</taxon>
        <taxon>Lysobacter</taxon>
    </lineage>
</organism>
<evidence type="ECO:0000313" key="3">
    <source>
        <dbReference type="Proteomes" id="UP001499959"/>
    </source>
</evidence>
<feature type="transmembrane region" description="Helical" evidence="1">
    <location>
        <begin position="71"/>
        <end position="90"/>
    </location>
</feature>
<dbReference type="EMBL" id="BAABJE010000018">
    <property type="protein sequence ID" value="GAA4803956.1"/>
    <property type="molecule type" value="Genomic_DNA"/>
</dbReference>
<gene>
    <name evidence="2" type="ORF">GCM10023307_33380</name>
</gene>
<evidence type="ECO:0000256" key="1">
    <source>
        <dbReference type="SAM" id="Phobius"/>
    </source>
</evidence>
<comment type="caution">
    <text evidence="2">The sequence shown here is derived from an EMBL/GenBank/DDBJ whole genome shotgun (WGS) entry which is preliminary data.</text>
</comment>
<keyword evidence="1" id="KW-0812">Transmembrane</keyword>
<name>A0ABP9C5J6_9GAMM</name>
<sequence length="92" mass="10465">MPGSALVEWFLQPLLELLLQVFGYWTGRIVVPVLSLGLIRIEHVNNARRSRPRWHGFHRAKGGGFVIDEDMTMFLGVLFWIAAGVAAYFVPR</sequence>
<evidence type="ECO:0000313" key="2">
    <source>
        <dbReference type="EMBL" id="GAA4803956.1"/>
    </source>
</evidence>
<reference evidence="3" key="1">
    <citation type="journal article" date="2019" name="Int. J. Syst. Evol. Microbiol.">
        <title>The Global Catalogue of Microorganisms (GCM) 10K type strain sequencing project: providing services to taxonomists for standard genome sequencing and annotation.</title>
        <authorList>
            <consortium name="The Broad Institute Genomics Platform"/>
            <consortium name="The Broad Institute Genome Sequencing Center for Infectious Disease"/>
            <person name="Wu L."/>
            <person name="Ma J."/>
        </authorList>
    </citation>
    <scope>NUCLEOTIDE SEQUENCE [LARGE SCALE GENOMIC DNA]</scope>
    <source>
        <strain evidence="3">JCM 18204</strain>
    </source>
</reference>